<proteinExistence type="inferred from homology"/>
<dbReference type="AlphaFoldDB" id="A0A428YPM5"/>
<dbReference type="GO" id="GO:0051213">
    <property type="term" value="F:dioxygenase activity"/>
    <property type="evidence" value="ECO:0007669"/>
    <property type="project" value="UniProtKB-KW"/>
</dbReference>
<evidence type="ECO:0000256" key="3">
    <source>
        <dbReference type="ARBA" id="ARBA00022723"/>
    </source>
</evidence>
<reference evidence="10 11" key="1">
    <citation type="submission" date="2018-05" db="EMBL/GenBank/DDBJ databases">
        <title>Evolution of GPA BGCs.</title>
        <authorList>
            <person name="Waglechner N."/>
            <person name="Wright G.D."/>
        </authorList>
    </citation>
    <scope>NUCLEOTIDE SEQUENCE [LARGE SCALE GENOMIC DNA]</scope>
    <source>
        <strain evidence="10 11">A82846</strain>
    </source>
</reference>
<dbReference type="OrthoDB" id="9804907at2"/>
<dbReference type="Pfam" id="PF00903">
    <property type="entry name" value="Glyoxalase"/>
    <property type="match status" value="1"/>
</dbReference>
<comment type="caution">
    <text evidence="10">The sequence shown here is derived from an EMBL/GenBank/DDBJ whole genome shotgun (WGS) entry which is preliminary data.</text>
</comment>
<dbReference type="InterPro" id="IPR000486">
    <property type="entry name" value="Xdiol_ring_cleave_dOase_1/2"/>
</dbReference>
<evidence type="ECO:0000256" key="4">
    <source>
        <dbReference type="ARBA" id="ARBA00022797"/>
    </source>
</evidence>
<evidence type="ECO:0000256" key="1">
    <source>
        <dbReference type="ARBA" id="ARBA00001954"/>
    </source>
</evidence>
<dbReference type="PROSITE" id="PS00082">
    <property type="entry name" value="EXTRADIOL_DIOXYGENAS"/>
    <property type="match status" value="1"/>
</dbReference>
<comment type="cofactor">
    <cofactor evidence="1 8">
        <name>Fe(2+)</name>
        <dbReference type="ChEBI" id="CHEBI:29033"/>
    </cofactor>
</comment>
<dbReference type="Gene3D" id="3.10.180.10">
    <property type="entry name" value="2,3-Dihydroxybiphenyl 1,2-Dioxygenase, domain 1"/>
    <property type="match status" value="1"/>
</dbReference>
<dbReference type="GO" id="GO:0008198">
    <property type="term" value="F:ferrous iron binding"/>
    <property type="evidence" value="ECO:0007669"/>
    <property type="project" value="InterPro"/>
</dbReference>
<evidence type="ECO:0000256" key="8">
    <source>
        <dbReference type="RuleBase" id="RU000683"/>
    </source>
</evidence>
<evidence type="ECO:0000256" key="7">
    <source>
        <dbReference type="ARBA" id="ARBA00023004"/>
    </source>
</evidence>
<comment type="similarity">
    <text evidence="2 8">Belongs to the extradiol ring-cleavage dioxygenase family.</text>
</comment>
<dbReference type="Proteomes" id="UP000287547">
    <property type="component" value="Unassembled WGS sequence"/>
</dbReference>
<gene>
    <name evidence="10" type="ORF">DMH04_44835</name>
</gene>
<feature type="domain" description="VOC" evidence="9">
    <location>
        <begin position="7"/>
        <end position="151"/>
    </location>
</feature>
<evidence type="ECO:0000256" key="6">
    <source>
        <dbReference type="ARBA" id="ARBA00023002"/>
    </source>
</evidence>
<keyword evidence="6 8" id="KW-0560">Oxidoreductase</keyword>
<keyword evidence="5 8" id="KW-0223">Dioxygenase</keyword>
<dbReference type="InterPro" id="IPR004360">
    <property type="entry name" value="Glyas_Fos-R_dOase_dom"/>
</dbReference>
<dbReference type="RefSeq" id="WP_037250529.1">
    <property type="nucleotide sequence ID" value="NZ_QHKI01000066.1"/>
</dbReference>
<evidence type="ECO:0000313" key="10">
    <source>
        <dbReference type="EMBL" id="RSM70520.1"/>
    </source>
</evidence>
<dbReference type="SUPFAM" id="SSF54593">
    <property type="entry name" value="Glyoxalase/Bleomycin resistance protein/Dihydroxybiphenyl dioxygenase"/>
    <property type="match status" value="1"/>
</dbReference>
<keyword evidence="7 8" id="KW-0408">Iron</keyword>
<name>A0A428YPM5_KIBAR</name>
<dbReference type="InterPro" id="IPR029068">
    <property type="entry name" value="Glyas_Bleomycin-R_OHBP_Dase"/>
</dbReference>
<dbReference type="PROSITE" id="PS51819">
    <property type="entry name" value="VOC"/>
    <property type="match status" value="1"/>
</dbReference>
<evidence type="ECO:0000256" key="2">
    <source>
        <dbReference type="ARBA" id="ARBA00008784"/>
    </source>
</evidence>
<dbReference type="InterPro" id="IPR037523">
    <property type="entry name" value="VOC_core"/>
</dbReference>
<protein>
    <submittedName>
        <fullName evidence="10">Biphenyl 2,3-dioxygenase</fullName>
    </submittedName>
</protein>
<evidence type="ECO:0000313" key="11">
    <source>
        <dbReference type="Proteomes" id="UP000287547"/>
    </source>
</evidence>
<sequence>MSSSPAKLAHIVLWTRQLQAMKDWYIKVLGAHVVYENPFAAFLTYDDEHHRIAVVDPAGAAMAGDQIPGVPKGLPGDDRPAGDLSVEQIKALPVHGLSHVAFTYDKLQDLLETYERLKKESILPSAAINHGNTTSFYYPDPDGNSVELQIDNMPVDEGTKFMESETFARNPIGVGFDPDELLRRLRTGETQEELVKATW</sequence>
<accession>A0A428YPM5</accession>
<keyword evidence="3" id="KW-0479">Metal-binding</keyword>
<evidence type="ECO:0000256" key="5">
    <source>
        <dbReference type="ARBA" id="ARBA00022964"/>
    </source>
</evidence>
<evidence type="ECO:0000259" key="9">
    <source>
        <dbReference type="PROSITE" id="PS51819"/>
    </source>
</evidence>
<keyword evidence="4 8" id="KW-0058">Aromatic hydrocarbons catabolism</keyword>
<dbReference type="EMBL" id="QHKI01000066">
    <property type="protein sequence ID" value="RSM70520.1"/>
    <property type="molecule type" value="Genomic_DNA"/>
</dbReference>
<organism evidence="10 11">
    <name type="scientific">Kibdelosporangium aridum</name>
    <dbReference type="NCBI Taxonomy" id="2030"/>
    <lineage>
        <taxon>Bacteria</taxon>
        <taxon>Bacillati</taxon>
        <taxon>Actinomycetota</taxon>
        <taxon>Actinomycetes</taxon>
        <taxon>Pseudonocardiales</taxon>
        <taxon>Pseudonocardiaceae</taxon>
        <taxon>Kibdelosporangium</taxon>
    </lineage>
</organism>